<evidence type="ECO:0000256" key="3">
    <source>
        <dbReference type="SAM" id="SignalP"/>
    </source>
</evidence>
<dbReference type="Gene3D" id="2.40.160.90">
    <property type="match status" value="1"/>
</dbReference>
<dbReference type="SUPFAM" id="SSF56925">
    <property type="entry name" value="OMPA-like"/>
    <property type="match status" value="1"/>
</dbReference>
<feature type="signal peptide" evidence="3">
    <location>
        <begin position="1"/>
        <end position="34"/>
    </location>
</feature>
<comment type="caution">
    <text evidence="4">The sequence shown here is derived from an EMBL/GenBank/DDBJ whole genome shotgun (WGS) entry which is preliminary data.</text>
</comment>
<evidence type="ECO:0000313" key="5">
    <source>
        <dbReference type="Proteomes" id="UP000887222"/>
    </source>
</evidence>
<dbReference type="RefSeq" id="WP_220808383.1">
    <property type="nucleotide sequence ID" value="NZ_BPMK01000009.1"/>
</dbReference>
<evidence type="ECO:0008006" key="6">
    <source>
        <dbReference type="Google" id="ProtNLM"/>
    </source>
</evidence>
<keyword evidence="3" id="KW-0732">Signal</keyword>
<organism evidence="4 5">
    <name type="scientific">Noviherbaspirillum aridicola</name>
    <dbReference type="NCBI Taxonomy" id="2849687"/>
    <lineage>
        <taxon>Bacteria</taxon>
        <taxon>Pseudomonadati</taxon>
        <taxon>Pseudomonadota</taxon>
        <taxon>Betaproteobacteria</taxon>
        <taxon>Burkholderiales</taxon>
        <taxon>Oxalobacteraceae</taxon>
        <taxon>Noviherbaspirillum</taxon>
    </lineage>
</organism>
<name>A0ABQ4Q5Z2_9BURK</name>
<dbReference type="EMBL" id="BPMK01000009">
    <property type="protein sequence ID" value="GIZ52220.1"/>
    <property type="molecule type" value="Genomic_DNA"/>
</dbReference>
<sequence length="502" mass="51038">MDNRRRSPLDASRTLSLDALRPLCMALLAAGMLAACGGGGGGGDDNPTAGGGTPSGGTPSGGTPSGGTPSGGVASTMMSCPDGAGWQCSGGYLRQDNGVTLTNSGVQVYGRSTSDLQSRNPEPTGAFGLEPASGGLAELRVNRNAEQGVARAALLLSNLDLRWDGRNDRPLIIETFNPTYGRTVLGTGGALQEATLPDETDLNFFNYREANLGATATQANYANNRYFPRRNPSRCPDPQPAGGCATTETSGLSVISTGDWRTGGINPEQTRAVRVHGDGDVHAGNGPNDANGNPTYIVGGNGPGVPFPGSKGYRELGNSSLRYANLASWVTQDTVLIREWTTIGEEHNKVRRGMVAFGEVTDPAVVPASGSASYAGTVRGWYSADGTGDPTPFSGSATLTVNFANRQASIVVQDARADNTGAAVPLNFSGTASIGAAGSNMANYMTAPLTAGSLTGGIGGRFFGAVASGGSGAGPAEAAGTFMLNNATSKATAVGGFIARKQ</sequence>
<keyword evidence="5" id="KW-1185">Reference proteome</keyword>
<protein>
    <recommendedName>
        <fullName evidence="6">Transferrin-binding protein B C-lobe/N-lobe beta barrel domain-containing protein</fullName>
    </recommendedName>
</protein>
<dbReference type="Proteomes" id="UP000887222">
    <property type="component" value="Unassembled WGS sequence"/>
</dbReference>
<evidence type="ECO:0000256" key="2">
    <source>
        <dbReference type="SAM" id="MobiDB-lite"/>
    </source>
</evidence>
<evidence type="ECO:0000256" key="1">
    <source>
        <dbReference type="ARBA" id="ARBA00004442"/>
    </source>
</evidence>
<comment type="subcellular location">
    <subcellularLocation>
        <location evidence="1">Cell outer membrane</location>
    </subcellularLocation>
</comment>
<feature type="region of interest" description="Disordered" evidence="2">
    <location>
        <begin position="45"/>
        <end position="78"/>
    </location>
</feature>
<evidence type="ECO:0000313" key="4">
    <source>
        <dbReference type="EMBL" id="GIZ52220.1"/>
    </source>
</evidence>
<feature type="compositionally biased region" description="Gly residues" evidence="2">
    <location>
        <begin position="45"/>
        <end position="70"/>
    </location>
</feature>
<gene>
    <name evidence="4" type="ORF">NCCP691_22340</name>
</gene>
<accession>A0ABQ4Q5Z2</accession>
<dbReference type="InterPro" id="IPR011250">
    <property type="entry name" value="OMP/PagP_B-barrel"/>
</dbReference>
<feature type="chain" id="PRO_5046026675" description="Transferrin-binding protein B C-lobe/N-lobe beta barrel domain-containing protein" evidence="3">
    <location>
        <begin position="35"/>
        <end position="502"/>
    </location>
</feature>
<proteinExistence type="predicted"/>
<reference evidence="4 5" key="1">
    <citation type="journal article" date="2022" name="Int. J. Syst. Evol. Microbiol.">
        <title>Noviherbaspirillum aridicola sp. nov., isolated from an arid soil in Pakistan.</title>
        <authorList>
            <person name="Khan I.U."/>
            <person name="Saqib M."/>
            <person name="Amin A."/>
            <person name="Hussain F."/>
            <person name="Li L."/>
            <person name="Liu Y.H."/>
            <person name="Fang B.Z."/>
            <person name="Ahmed I."/>
            <person name="Li W.J."/>
        </authorList>
    </citation>
    <scope>NUCLEOTIDE SEQUENCE [LARGE SCALE GENOMIC DNA]</scope>
    <source>
        <strain evidence="4 5">NCCP-691</strain>
    </source>
</reference>